<reference evidence="4" key="2">
    <citation type="submission" date="2013-07" db="EMBL/GenBank/DDBJ databases">
        <authorList>
            <consortium name="The Broad Institute Genome Sequencing Platform"/>
            <person name="Cuomo C."/>
            <person name="Litvintseva A."/>
            <person name="Chen Y."/>
            <person name="Heitman J."/>
            <person name="Sun S."/>
            <person name="Springer D."/>
            <person name="Dromer F."/>
            <person name="Young S.K."/>
            <person name="Zeng Q."/>
            <person name="Gargeya S."/>
            <person name="Fitzgerald M."/>
            <person name="Abouelleil A."/>
            <person name="Alvarado L."/>
            <person name="Berlin A.M."/>
            <person name="Chapman S.B."/>
            <person name="Dewar J."/>
            <person name="Goldberg J."/>
            <person name="Griggs A."/>
            <person name="Gujja S."/>
            <person name="Hansen M."/>
            <person name="Howarth C."/>
            <person name="Imamovic A."/>
            <person name="Larimer J."/>
            <person name="McCowan C."/>
            <person name="Murphy C."/>
            <person name="Pearson M."/>
            <person name="Priest M."/>
            <person name="Roberts A."/>
            <person name="Saif S."/>
            <person name="Shea T."/>
            <person name="Sykes S."/>
            <person name="Wortman J."/>
            <person name="Nusbaum C."/>
            <person name="Birren B."/>
        </authorList>
    </citation>
    <scope>NUCLEOTIDE SEQUENCE</scope>
    <source>
        <strain evidence="4">CBS 10118</strain>
    </source>
</reference>
<feature type="coiled-coil region" evidence="1">
    <location>
        <begin position="413"/>
        <end position="569"/>
    </location>
</feature>
<evidence type="ECO:0000313" key="3">
    <source>
        <dbReference type="EMBL" id="OCF22827.1"/>
    </source>
</evidence>
<evidence type="ECO:0000313" key="5">
    <source>
        <dbReference type="Proteomes" id="UP000092730"/>
    </source>
</evidence>
<feature type="coiled-coil region" evidence="1">
    <location>
        <begin position="321"/>
        <end position="369"/>
    </location>
</feature>
<sequence>MATTHRKPLGTSTANNVHPEKTKHHDAEYHLRKAQSNIHEEKRKRAEAEGSAEGWKRDLNLSKKEVESLRKDLERAKAKITRRDETIKSLESKATTIESPNTELEKKLKDLVERHHSSKAKYHTQISALQLENKTIKDLLTTRAGEIEDLQAKQHVLEAENRHLATQVETLKSNTVEQNHLNHISSSTARKEIREHENERTEWKVEKHRLERHFTRLEGEMEILKSTISRDKQREERSNSKKGELNVKNRELEEAVQDLREDLKELNEVQAEKERLECLLQAASTSYRVLYRDSVLKDRYHQLQVRLFESQSDACLWQEKAERLERKVHFHKEIIRDLQDQLKISKEERKMLKKAAEDLSQDRHTLREELSSFATCYTPSEVIQPLQPLPILPAMDIATTHNNLSTSHLTYQLNTVRQEHSDLLQEYEKTRESLVSSSTTLNALQRSFAELKSSHQSLEEEHGPCSGMIAELQLDLTNTRSEIAELTQEVKVACEERDTSNKQAKDDREALKRANDSVMRSKMAEEALDEEVKHLQEAYTEAAKYEDLYHDLKEQYDILEAREAAAVDEAERLGLENAELVGHNNEGQKINYVEGVRREMVLLKQELASTRHLLNVSNDKIVKLEHEIQAYTSIDLHSNQMGLGMLRTKVTRRQPENGRLTVSRNAIGAGKGRSVSGPVWR</sequence>
<dbReference type="GeneID" id="30211571"/>
<evidence type="ECO:0000313" key="4">
    <source>
        <dbReference type="EMBL" id="WVW86408.1"/>
    </source>
</evidence>
<protein>
    <recommendedName>
        <fullName evidence="6">Hyaluronan-mediated motility receptor C-terminal domain-containing protein</fullName>
    </recommendedName>
</protein>
<accession>A0A1B9FVM2</accession>
<feature type="coiled-coil region" evidence="1">
    <location>
        <begin position="147"/>
        <end position="286"/>
    </location>
</feature>
<feature type="compositionally biased region" description="Basic and acidic residues" evidence="2">
    <location>
        <begin position="18"/>
        <end position="31"/>
    </location>
</feature>
<reference evidence="4" key="4">
    <citation type="submission" date="2024-02" db="EMBL/GenBank/DDBJ databases">
        <title>Comparative genomics of Cryptococcus and Kwoniella reveals pathogenesis evolution and contrasting modes of karyotype evolution via chromosome fusion or intercentromeric recombination.</title>
        <authorList>
            <person name="Coelho M.A."/>
            <person name="David-Palma M."/>
            <person name="Shea T."/>
            <person name="Bowers K."/>
            <person name="McGinley-Smith S."/>
            <person name="Mohammad A.W."/>
            <person name="Gnirke A."/>
            <person name="Yurkov A.M."/>
            <person name="Nowrousian M."/>
            <person name="Sun S."/>
            <person name="Cuomo C.A."/>
            <person name="Heitman J."/>
        </authorList>
    </citation>
    <scope>NUCLEOTIDE SEQUENCE</scope>
    <source>
        <strain evidence="4">CBS 10118</strain>
    </source>
</reference>
<feature type="compositionally biased region" description="Basic and acidic residues" evidence="2">
    <location>
        <begin position="38"/>
        <end position="57"/>
    </location>
</feature>
<evidence type="ECO:0000256" key="1">
    <source>
        <dbReference type="SAM" id="Coils"/>
    </source>
</evidence>
<reference evidence="3" key="1">
    <citation type="submission" date="2013-07" db="EMBL/GenBank/DDBJ databases">
        <title>The Genome Sequence of Cryptococcus bestiolae CBS10118.</title>
        <authorList>
            <consortium name="The Broad Institute Genome Sequencing Platform"/>
            <person name="Cuomo C."/>
            <person name="Litvintseva A."/>
            <person name="Chen Y."/>
            <person name="Heitman J."/>
            <person name="Sun S."/>
            <person name="Springer D."/>
            <person name="Dromer F."/>
            <person name="Young S.K."/>
            <person name="Zeng Q."/>
            <person name="Gargeya S."/>
            <person name="Fitzgerald M."/>
            <person name="Abouelleil A."/>
            <person name="Alvarado L."/>
            <person name="Berlin A.M."/>
            <person name="Chapman S.B."/>
            <person name="Dewar J."/>
            <person name="Goldberg J."/>
            <person name="Griggs A."/>
            <person name="Gujja S."/>
            <person name="Hansen M."/>
            <person name="Howarth C."/>
            <person name="Imamovic A."/>
            <person name="Larimer J."/>
            <person name="McCowan C."/>
            <person name="Murphy C."/>
            <person name="Pearson M."/>
            <person name="Priest M."/>
            <person name="Roberts A."/>
            <person name="Saif S."/>
            <person name="Shea T."/>
            <person name="Sykes S."/>
            <person name="Wortman J."/>
            <person name="Nusbaum C."/>
            <person name="Birren B."/>
        </authorList>
    </citation>
    <scope>NUCLEOTIDE SEQUENCE [LARGE SCALE GENOMIC DNA]</scope>
    <source>
        <strain evidence="3">CBS 10118</strain>
    </source>
</reference>
<keyword evidence="1" id="KW-0175">Coiled coil</keyword>
<dbReference type="AlphaFoldDB" id="A0A1B9FVM2"/>
<dbReference type="EMBL" id="KI894024">
    <property type="protein sequence ID" value="OCF22827.1"/>
    <property type="molecule type" value="Genomic_DNA"/>
</dbReference>
<dbReference type="STRING" id="1296100.A0A1B9FVM2"/>
<dbReference type="KEGG" id="kbi:30211571"/>
<dbReference type="EMBL" id="CP144547">
    <property type="protein sequence ID" value="WVW86408.1"/>
    <property type="molecule type" value="Genomic_DNA"/>
</dbReference>
<reference evidence="3" key="3">
    <citation type="submission" date="2014-01" db="EMBL/GenBank/DDBJ databases">
        <title>Evolution of pathogenesis and genome organization in the Tremellales.</title>
        <authorList>
            <person name="Cuomo C."/>
            <person name="Litvintseva A."/>
            <person name="Heitman J."/>
            <person name="Chen Y."/>
            <person name="Sun S."/>
            <person name="Springer D."/>
            <person name="Dromer F."/>
            <person name="Young S."/>
            <person name="Zeng Q."/>
            <person name="Chapman S."/>
            <person name="Gujja S."/>
            <person name="Saif S."/>
            <person name="Birren B."/>
        </authorList>
    </citation>
    <scope>NUCLEOTIDE SEQUENCE</scope>
    <source>
        <strain evidence="3">CBS 10118</strain>
    </source>
</reference>
<feature type="region of interest" description="Disordered" evidence="2">
    <location>
        <begin position="1"/>
        <end position="57"/>
    </location>
</feature>
<dbReference type="VEuPathDB" id="FungiDB:I302_07172"/>
<name>A0A1B9FVM2_9TREE</name>
<gene>
    <name evidence="3" type="ORF">I302_07172</name>
    <name evidence="4" type="ORF">I302_108454</name>
</gene>
<evidence type="ECO:0000256" key="2">
    <source>
        <dbReference type="SAM" id="MobiDB-lite"/>
    </source>
</evidence>
<organism evidence="3">
    <name type="scientific">Kwoniella bestiolae CBS 10118</name>
    <dbReference type="NCBI Taxonomy" id="1296100"/>
    <lineage>
        <taxon>Eukaryota</taxon>
        <taxon>Fungi</taxon>
        <taxon>Dikarya</taxon>
        <taxon>Basidiomycota</taxon>
        <taxon>Agaricomycotina</taxon>
        <taxon>Tremellomycetes</taxon>
        <taxon>Tremellales</taxon>
        <taxon>Cryptococcaceae</taxon>
        <taxon>Kwoniella</taxon>
    </lineage>
</organism>
<dbReference type="Proteomes" id="UP000092730">
    <property type="component" value="Chromosome 7"/>
</dbReference>
<dbReference type="OrthoDB" id="419631at2759"/>
<evidence type="ECO:0008006" key="6">
    <source>
        <dbReference type="Google" id="ProtNLM"/>
    </source>
</evidence>
<proteinExistence type="predicted"/>
<dbReference type="RefSeq" id="XP_019043897.1">
    <property type="nucleotide sequence ID" value="XM_019193774.1"/>
</dbReference>
<keyword evidence="5" id="KW-1185">Reference proteome</keyword>